<evidence type="ECO:0000256" key="1">
    <source>
        <dbReference type="SAM" id="MobiDB-lite"/>
    </source>
</evidence>
<proteinExistence type="predicted"/>
<evidence type="ECO:0000313" key="2">
    <source>
        <dbReference type="EMBL" id="CZR64340.1"/>
    </source>
</evidence>
<feature type="compositionally biased region" description="Polar residues" evidence="1">
    <location>
        <begin position="455"/>
        <end position="464"/>
    </location>
</feature>
<dbReference type="Proteomes" id="UP000184330">
    <property type="component" value="Unassembled WGS sequence"/>
</dbReference>
<protein>
    <submittedName>
        <fullName evidence="2">Uncharacterized protein</fullName>
    </submittedName>
</protein>
<dbReference type="AlphaFoldDB" id="A0A1L7XH24"/>
<feature type="region of interest" description="Disordered" evidence="1">
    <location>
        <begin position="712"/>
        <end position="780"/>
    </location>
</feature>
<accession>A0A1L7XH24</accession>
<feature type="compositionally biased region" description="Basic and acidic residues" evidence="1">
    <location>
        <begin position="473"/>
        <end position="498"/>
    </location>
</feature>
<feature type="compositionally biased region" description="Low complexity" evidence="1">
    <location>
        <begin position="771"/>
        <end position="780"/>
    </location>
</feature>
<reference evidence="2 3" key="1">
    <citation type="submission" date="2016-03" db="EMBL/GenBank/DDBJ databases">
        <authorList>
            <person name="Ploux O."/>
        </authorList>
    </citation>
    <scope>NUCLEOTIDE SEQUENCE [LARGE SCALE GENOMIC DNA]</scope>
    <source>
        <strain evidence="2 3">UAMH 11012</strain>
    </source>
</reference>
<organism evidence="2 3">
    <name type="scientific">Phialocephala subalpina</name>
    <dbReference type="NCBI Taxonomy" id="576137"/>
    <lineage>
        <taxon>Eukaryota</taxon>
        <taxon>Fungi</taxon>
        <taxon>Dikarya</taxon>
        <taxon>Ascomycota</taxon>
        <taxon>Pezizomycotina</taxon>
        <taxon>Leotiomycetes</taxon>
        <taxon>Helotiales</taxon>
        <taxon>Mollisiaceae</taxon>
        <taxon>Phialocephala</taxon>
        <taxon>Phialocephala fortinii species complex</taxon>
    </lineage>
</organism>
<dbReference type="OrthoDB" id="5081713at2759"/>
<dbReference type="STRING" id="576137.A0A1L7XH24"/>
<keyword evidence="3" id="KW-1185">Reference proteome</keyword>
<feature type="region of interest" description="Disordered" evidence="1">
    <location>
        <begin position="435"/>
        <end position="544"/>
    </location>
</feature>
<gene>
    <name evidence="2" type="ORF">PAC_14238</name>
</gene>
<feature type="compositionally biased region" description="Polar residues" evidence="1">
    <location>
        <begin position="759"/>
        <end position="770"/>
    </location>
</feature>
<sequence>MAPLPSPSSGIGEKVVDDLPGHVAAVRKGLLNFHNFIGVDIVGSGSTTNILVSEVPVAAFKPVGWKASHRARDMEFVEGARELSFGARILESKSCAERGQWVDLYYKAIRSQMDEPHLSSLDKANTIVLSRIEKEIGLLPSATTVSHNFESDSFLGFQTYGSENLSSAPFGDEMLSKAFTKSTLTRLQTRGLDLMPNLSLAEDITEINLDSQNSKHQVLCFPWCMIHINSIEKMDTDKREDGKDLSLPARAATAASATLSMFEILARYSDMKQDDQHVPPVVSIVTHGANVTVWLAYFEAVDENRRDHVSISSQPRRFERRITSSQNIQAIWNGDITKLWDAIQFCRIIENLLFWAQYILRPKIAHNTQQWMLRHCPEAPNIHSRLENDRETAEMVYRIQDRLNALGISPTAHLPELIQQAVVFSEVMRPSSKATESATIQATGPSAGEALPRPQNVSQASPSISEVALPGRDTSKGKERKNDESDKSGSADNSKVKEGFTGNRMSSLAELPVRTKGPLSESPEVPKEEIAIESTEPPIDKGITMLPTKPIPVWGVDSPIRTPFLFSYKFKTLDLGFQHSRSTAYFYKIYERHVLHPEIRSPRAKSDLGAAPSLLSLRTRTADKRGTRYWKFRDSPSDLRTRKLNKQNVTSENSARFDGPSSTLHPFTSATFELSFPVKTWWASRNERKSSLSTISLEAGLGSSRVSTLVTFFREEDGTGPSTTDDSNERVTRADRPKRPRTESLDLPREAIETPPGSPQIQPTIRQEPQSSLSSTSTSSSFTFPLVRQKIPWGDKHITVRLPRKTAENKESVHILMDKDGTLNETTIPLDLTKPAPNIQSWWIESKGINFFVQY</sequence>
<feature type="compositionally biased region" description="Basic and acidic residues" evidence="1">
    <location>
        <begin position="727"/>
        <end position="752"/>
    </location>
</feature>
<dbReference type="EMBL" id="FJOG01000026">
    <property type="protein sequence ID" value="CZR64340.1"/>
    <property type="molecule type" value="Genomic_DNA"/>
</dbReference>
<feature type="compositionally biased region" description="Polar residues" evidence="1">
    <location>
        <begin position="435"/>
        <end position="444"/>
    </location>
</feature>
<name>A0A1L7XH24_9HELO</name>
<evidence type="ECO:0000313" key="3">
    <source>
        <dbReference type="Proteomes" id="UP000184330"/>
    </source>
</evidence>